<gene>
    <name evidence="6" type="ORF">FF041_10730</name>
</gene>
<organism evidence="6 7">
    <name type="scientific">Streptomyces jumonjinensis</name>
    <dbReference type="NCBI Taxonomy" id="1945"/>
    <lineage>
        <taxon>Bacteria</taxon>
        <taxon>Bacillati</taxon>
        <taxon>Actinomycetota</taxon>
        <taxon>Actinomycetes</taxon>
        <taxon>Kitasatosporales</taxon>
        <taxon>Streptomycetaceae</taxon>
        <taxon>Streptomyces</taxon>
    </lineage>
</organism>
<evidence type="ECO:0000313" key="7">
    <source>
        <dbReference type="Proteomes" id="UP000419138"/>
    </source>
</evidence>
<evidence type="ECO:0000256" key="3">
    <source>
        <dbReference type="ARBA" id="ARBA00022801"/>
    </source>
</evidence>
<dbReference type="InterPro" id="IPR050202">
    <property type="entry name" value="Cyt/Deoxycyt_deaminase"/>
</dbReference>
<proteinExistence type="inferred from homology"/>
<dbReference type="InterPro" id="IPR002125">
    <property type="entry name" value="CMP_dCMP_dom"/>
</dbReference>
<evidence type="ECO:0000256" key="1">
    <source>
        <dbReference type="ARBA" id="ARBA00006576"/>
    </source>
</evidence>
<keyword evidence="4" id="KW-0862">Zinc</keyword>
<feature type="domain" description="CMP/dCMP-type deaminase" evidence="5">
    <location>
        <begin position="6"/>
        <end position="128"/>
    </location>
</feature>
<dbReference type="PROSITE" id="PS51747">
    <property type="entry name" value="CYT_DCMP_DEAMINASES_2"/>
    <property type="match status" value="1"/>
</dbReference>
<dbReference type="InterPro" id="IPR016193">
    <property type="entry name" value="Cytidine_deaminase-like"/>
</dbReference>
<comment type="caution">
    <text evidence="6">The sequence shown here is derived from an EMBL/GenBank/DDBJ whole genome shotgun (WGS) entry which is preliminary data.</text>
</comment>
<sequence>MTAPAVDWAALRELAREAMTHAYAPYSGYPVGVAALVDDGRTVTGCNVENASYGLSLCAECGLISRLQATGGGRLTHFTCVDGRGQALVPCGRCRQLLYEFGGPELLLDTPGGIVTLGELLPQPFGPAHLA</sequence>
<dbReference type="Pfam" id="PF00383">
    <property type="entry name" value="dCMP_cyt_deam_1"/>
    <property type="match status" value="1"/>
</dbReference>
<dbReference type="CDD" id="cd01283">
    <property type="entry name" value="cytidine_deaminase"/>
    <property type="match status" value="1"/>
</dbReference>
<dbReference type="GO" id="GO:0004126">
    <property type="term" value="F:cytidine deaminase activity"/>
    <property type="evidence" value="ECO:0007669"/>
    <property type="project" value="UniProtKB-EC"/>
</dbReference>
<dbReference type="NCBIfam" id="NF004064">
    <property type="entry name" value="PRK05578.1"/>
    <property type="match status" value="1"/>
</dbReference>
<dbReference type="GO" id="GO:0008270">
    <property type="term" value="F:zinc ion binding"/>
    <property type="evidence" value="ECO:0007669"/>
    <property type="project" value="InterPro"/>
</dbReference>
<protein>
    <submittedName>
        <fullName evidence="6">Cytidine deaminase</fullName>
        <ecNumber evidence="6">3.5.4.5</ecNumber>
    </submittedName>
</protein>
<dbReference type="Gene3D" id="3.40.140.10">
    <property type="entry name" value="Cytidine Deaminase, domain 2"/>
    <property type="match status" value="1"/>
</dbReference>
<dbReference type="Proteomes" id="UP000419138">
    <property type="component" value="Unassembled WGS sequence"/>
</dbReference>
<dbReference type="GO" id="GO:0055086">
    <property type="term" value="P:nucleobase-containing small molecule metabolic process"/>
    <property type="evidence" value="ECO:0007669"/>
    <property type="project" value="UniProtKB-ARBA"/>
</dbReference>
<dbReference type="PANTHER" id="PTHR11644:SF2">
    <property type="entry name" value="CYTIDINE DEAMINASE"/>
    <property type="match status" value="1"/>
</dbReference>
<reference evidence="6 7" key="1">
    <citation type="submission" date="2019-05" db="EMBL/GenBank/DDBJ databases">
        <title>Comparative genomics and metabolomics analyses of clavulanic acid producing Streptomyces species provides insight into specialized metabolism and evolution of beta-lactam biosynthetic gene clusters.</title>
        <authorList>
            <person name="Moore M.A."/>
            <person name="Cruz-Morales P."/>
            <person name="Barona Gomez F."/>
            <person name="Kapil T."/>
        </authorList>
    </citation>
    <scope>NUCLEOTIDE SEQUENCE [LARGE SCALE GENOMIC DNA]</scope>
    <source>
        <strain evidence="6 7">NRRL 5741</strain>
    </source>
</reference>
<dbReference type="GO" id="GO:0005829">
    <property type="term" value="C:cytosol"/>
    <property type="evidence" value="ECO:0007669"/>
    <property type="project" value="TreeGrafter"/>
</dbReference>
<dbReference type="InterPro" id="IPR016192">
    <property type="entry name" value="APOBEC/CMP_deaminase_Zn-bd"/>
</dbReference>
<dbReference type="GO" id="GO:0042802">
    <property type="term" value="F:identical protein binding"/>
    <property type="evidence" value="ECO:0007669"/>
    <property type="project" value="UniProtKB-ARBA"/>
</dbReference>
<dbReference type="PROSITE" id="PS00903">
    <property type="entry name" value="CYT_DCMP_DEAMINASES_1"/>
    <property type="match status" value="1"/>
</dbReference>
<dbReference type="GO" id="GO:0072527">
    <property type="term" value="P:pyrimidine-containing compound metabolic process"/>
    <property type="evidence" value="ECO:0007669"/>
    <property type="project" value="UniProtKB-ARBA"/>
</dbReference>
<accession>A0A646KEX8</accession>
<keyword evidence="2" id="KW-0479">Metal-binding</keyword>
<evidence type="ECO:0000313" key="6">
    <source>
        <dbReference type="EMBL" id="MQT00678.1"/>
    </source>
</evidence>
<evidence type="ECO:0000259" key="5">
    <source>
        <dbReference type="PROSITE" id="PS51747"/>
    </source>
</evidence>
<evidence type="ECO:0000256" key="2">
    <source>
        <dbReference type="ARBA" id="ARBA00022723"/>
    </source>
</evidence>
<dbReference type="AlphaFoldDB" id="A0A646KEX8"/>
<name>A0A646KEX8_STRJU</name>
<evidence type="ECO:0000256" key="4">
    <source>
        <dbReference type="ARBA" id="ARBA00022833"/>
    </source>
</evidence>
<dbReference type="EC" id="3.5.4.5" evidence="6"/>
<dbReference type="PANTHER" id="PTHR11644">
    <property type="entry name" value="CYTIDINE DEAMINASE"/>
    <property type="match status" value="1"/>
</dbReference>
<keyword evidence="7" id="KW-1185">Reference proteome</keyword>
<comment type="similarity">
    <text evidence="1">Belongs to the cytidine and deoxycytidylate deaminase family.</text>
</comment>
<dbReference type="EMBL" id="VCLA01000086">
    <property type="protein sequence ID" value="MQT00678.1"/>
    <property type="molecule type" value="Genomic_DNA"/>
</dbReference>
<keyword evidence="3 6" id="KW-0378">Hydrolase</keyword>
<dbReference type="SUPFAM" id="SSF53927">
    <property type="entry name" value="Cytidine deaminase-like"/>
    <property type="match status" value="1"/>
</dbReference>
<dbReference type="RefSeq" id="WP_323371836.1">
    <property type="nucleotide sequence ID" value="NZ_JBEPDZ010000004.1"/>
</dbReference>